<feature type="binding site" evidence="11">
    <location>
        <position position="188"/>
    </location>
    <ligand>
        <name>FMN</name>
        <dbReference type="ChEBI" id="CHEBI:58210"/>
    </ligand>
</feature>
<keyword evidence="4 11" id="KW-0288">FMN</keyword>
<dbReference type="NCBIfam" id="TIGR02151">
    <property type="entry name" value="IPP_isom_2"/>
    <property type="match status" value="1"/>
</dbReference>
<accession>A0A7J3SLZ5</accession>
<organism evidence="13">
    <name type="scientific">Fervidicoccus fontis</name>
    <dbReference type="NCBI Taxonomy" id="683846"/>
    <lineage>
        <taxon>Archaea</taxon>
        <taxon>Thermoproteota</taxon>
        <taxon>Thermoprotei</taxon>
        <taxon>Fervidicoccales</taxon>
        <taxon>Fervidicoccaceae</taxon>
        <taxon>Fervidicoccus</taxon>
    </lineage>
</organism>
<feature type="binding site" evidence="11">
    <location>
        <position position="157"/>
    </location>
    <ligand>
        <name>Mg(2+)</name>
        <dbReference type="ChEBI" id="CHEBI:18420"/>
    </ligand>
</feature>
<comment type="caution">
    <text evidence="13">The sequence shown here is derived from an EMBL/GenBank/DDBJ whole genome shotgun (WGS) entry which is preliminary data.</text>
</comment>
<proteinExistence type="inferred from homology"/>
<dbReference type="GO" id="GO:0000287">
    <property type="term" value="F:magnesium ion binding"/>
    <property type="evidence" value="ECO:0007669"/>
    <property type="project" value="UniProtKB-UniRule"/>
</dbReference>
<keyword evidence="9 11" id="KW-0413">Isomerase</keyword>
<dbReference type="GO" id="GO:0010181">
    <property type="term" value="F:FMN binding"/>
    <property type="evidence" value="ECO:0007669"/>
    <property type="project" value="UniProtKB-UniRule"/>
</dbReference>
<evidence type="ECO:0000256" key="5">
    <source>
        <dbReference type="ARBA" id="ARBA00022723"/>
    </source>
</evidence>
<dbReference type="PIRSF" id="PIRSF003314">
    <property type="entry name" value="IPP_isomerase"/>
    <property type="match status" value="1"/>
</dbReference>
<comment type="cofactor">
    <cofactor evidence="1 11">
        <name>FMN</name>
        <dbReference type="ChEBI" id="CHEBI:58210"/>
    </cofactor>
</comment>
<sequence>MDTATRKMDHILLSLSEDVEAGDPLFNEVSLIHSSLPEMSLKEVDTSMQFLGKRLNAPFMITGITGGHPVAGELNRSLARVANELGIAIGVGSQRAALENDSIGWTYRVVREEARNVPVIANIGAQQLGERPGEVAQRAVEMIEADALAIHLNPAQEVFQREGDTDLRGLVEKISKVVEHLNVPVIIKETGCGMSFETVSALYESGIKLFDVSGSGGTSWVKVEILRRMRKGEEVDIPGIEEMMSWGIPTSISVLEARSVSSEIFIIASGGVRSGLDAAKAIALGADMVGFALPALRAAASSEENLKKLIRGYIDVLAKVMFLTRAKTLMDLKEVPIVLGPRILSWLSQRGIAPLHHLRKKG</sequence>
<dbReference type="InterPro" id="IPR000262">
    <property type="entry name" value="FMN-dep_DH"/>
</dbReference>
<keyword evidence="2 11" id="KW-0963">Cytoplasm</keyword>
<gene>
    <name evidence="11" type="primary">fni</name>
    <name evidence="13" type="ORF">ENW83_03705</name>
</gene>
<evidence type="ECO:0000256" key="9">
    <source>
        <dbReference type="ARBA" id="ARBA00023235"/>
    </source>
</evidence>
<dbReference type="GO" id="GO:0004452">
    <property type="term" value="F:isopentenyl-diphosphate delta-isomerase activity"/>
    <property type="evidence" value="ECO:0007669"/>
    <property type="project" value="UniProtKB-UniRule"/>
</dbReference>
<comment type="subcellular location">
    <subcellularLocation>
        <location evidence="11">Cytoplasm</location>
    </subcellularLocation>
</comment>
<comment type="cofactor">
    <cofactor evidence="11">
        <name>Mg(2+)</name>
        <dbReference type="ChEBI" id="CHEBI:18420"/>
    </cofactor>
</comment>
<evidence type="ECO:0000256" key="2">
    <source>
        <dbReference type="ARBA" id="ARBA00022490"/>
    </source>
</evidence>
<feature type="domain" description="FMN-dependent dehydrogenase" evidence="12">
    <location>
        <begin position="157"/>
        <end position="334"/>
    </location>
</feature>
<comment type="catalytic activity">
    <reaction evidence="11">
        <text>isopentenyl diphosphate = dimethylallyl diphosphate</text>
        <dbReference type="Rhea" id="RHEA:23284"/>
        <dbReference type="ChEBI" id="CHEBI:57623"/>
        <dbReference type="ChEBI" id="CHEBI:128769"/>
        <dbReference type="EC" id="5.3.3.2"/>
    </reaction>
</comment>
<dbReference type="SUPFAM" id="SSF51395">
    <property type="entry name" value="FMN-linked oxidoreductases"/>
    <property type="match status" value="1"/>
</dbReference>
<keyword evidence="3 11" id="KW-0285">Flavoprotein</keyword>
<dbReference type="Pfam" id="PF01070">
    <property type="entry name" value="FMN_dh"/>
    <property type="match status" value="1"/>
</dbReference>
<dbReference type="Gene3D" id="3.20.20.70">
    <property type="entry name" value="Aldolase class I"/>
    <property type="match status" value="1"/>
</dbReference>
<dbReference type="EMBL" id="DTLS01000103">
    <property type="protein sequence ID" value="HGZ60295.1"/>
    <property type="molecule type" value="Genomic_DNA"/>
</dbReference>
<evidence type="ECO:0000256" key="1">
    <source>
        <dbReference type="ARBA" id="ARBA00001917"/>
    </source>
</evidence>
<name>A0A7J3SLZ5_9CREN</name>
<dbReference type="AlphaFoldDB" id="A0A7J3SLZ5"/>
<evidence type="ECO:0000256" key="3">
    <source>
        <dbReference type="ARBA" id="ARBA00022630"/>
    </source>
</evidence>
<evidence type="ECO:0000256" key="8">
    <source>
        <dbReference type="ARBA" id="ARBA00023229"/>
    </source>
</evidence>
<feature type="binding site" evidence="11">
    <location>
        <position position="213"/>
    </location>
    <ligand>
        <name>FMN</name>
        <dbReference type="ChEBI" id="CHEBI:58210"/>
    </ligand>
</feature>
<feature type="binding site" evidence="11">
    <location>
        <begin position="93"/>
        <end position="95"/>
    </location>
    <ligand>
        <name>substrate</name>
    </ligand>
</feature>
<dbReference type="InterPro" id="IPR011179">
    <property type="entry name" value="IPdP_isomerase"/>
</dbReference>
<dbReference type="GO" id="GO:0070402">
    <property type="term" value="F:NADPH binding"/>
    <property type="evidence" value="ECO:0007669"/>
    <property type="project" value="UniProtKB-UniRule"/>
</dbReference>
<evidence type="ECO:0000256" key="11">
    <source>
        <dbReference type="HAMAP-Rule" id="MF_00354"/>
    </source>
</evidence>
<dbReference type="InterPro" id="IPR013785">
    <property type="entry name" value="Aldolase_TIM"/>
</dbReference>
<keyword evidence="6 11" id="KW-0460">Magnesium</keyword>
<comment type="subunit">
    <text evidence="10 11">Homooctamer. Dimer of tetramers.</text>
</comment>
<evidence type="ECO:0000313" key="13">
    <source>
        <dbReference type="EMBL" id="HGZ60295.1"/>
    </source>
</evidence>
<comment type="cofactor">
    <cofactor evidence="11">
        <name>NADPH</name>
        <dbReference type="ChEBI" id="CHEBI:57783"/>
    </cofactor>
</comment>
<reference evidence="13" key="1">
    <citation type="journal article" date="2020" name="mSystems">
        <title>Genome- and Community-Level Interaction Insights into Carbon Utilization and Element Cycling Functions of Hydrothermarchaeota in Hydrothermal Sediment.</title>
        <authorList>
            <person name="Zhou Z."/>
            <person name="Liu Y."/>
            <person name="Xu W."/>
            <person name="Pan J."/>
            <person name="Luo Z.H."/>
            <person name="Li M."/>
        </authorList>
    </citation>
    <scope>NUCLEOTIDE SEQUENCE [LARGE SCALE GENOMIC DNA]</scope>
    <source>
        <strain evidence="13">SpSt-885</strain>
    </source>
</reference>
<comment type="similarity">
    <text evidence="11">Belongs to the IPP isomerase type 2 family.</text>
</comment>
<evidence type="ECO:0000256" key="10">
    <source>
        <dbReference type="ARBA" id="ARBA00025810"/>
    </source>
</evidence>
<keyword evidence="7 11" id="KW-0521">NADP</keyword>
<evidence type="ECO:0000259" key="12">
    <source>
        <dbReference type="Pfam" id="PF01070"/>
    </source>
</evidence>
<feature type="binding site" evidence="11">
    <location>
        <position position="62"/>
    </location>
    <ligand>
        <name>FMN</name>
        <dbReference type="ChEBI" id="CHEBI:58210"/>
    </ligand>
</feature>
<dbReference type="CDD" id="cd02811">
    <property type="entry name" value="IDI-2_FMN"/>
    <property type="match status" value="1"/>
</dbReference>
<feature type="binding site" evidence="11">
    <location>
        <begin position="63"/>
        <end position="65"/>
    </location>
    <ligand>
        <name>FMN</name>
        <dbReference type="ChEBI" id="CHEBI:58210"/>
    </ligand>
</feature>
<dbReference type="PANTHER" id="PTHR43665:SF1">
    <property type="entry name" value="ISOPENTENYL-DIPHOSPHATE DELTA-ISOMERASE"/>
    <property type="match status" value="1"/>
</dbReference>
<feature type="binding site" evidence="11">
    <location>
        <position position="93"/>
    </location>
    <ligand>
        <name>FMN</name>
        <dbReference type="ChEBI" id="CHEBI:58210"/>
    </ligand>
</feature>
<evidence type="ECO:0000256" key="4">
    <source>
        <dbReference type="ARBA" id="ARBA00022643"/>
    </source>
</evidence>
<comment type="function">
    <text evidence="11">Involved in the biosynthesis of isoprenoids. Catalyzes the 1,3-allylic rearrangement of the homoallylic substrate isopentenyl (IPP) to its allylic isomer, dimethylallyl diphosphate (DMAPP).</text>
</comment>
<protein>
    <recommendedName>
        <fullName evidence="11">Isopentenyl-diphosphate delta-isomerase</fullName>
        <shortName evidence="11">IPP isomerase</shortName>
        <ecNumber evidence="11">5.3.3.2</ecNumber>
    </recommendedName>
    <alternativeName>
        <fullName evidence="11">Isopentenyl diphosphate:dimethylallyl diphosphate isomerase</fullName>
    </alternativeName>
    <alternativeName>
        <fullName evidence="11">Isopentenyl pyrophosphate isomerase</fullName>
    </alternativeName>
    <alternativeName>
        <fullName evidence="11">Type 2 isopentenyl diphosphate isomerase</fullName>
        <shortName evidence="11">IDI-2</shortName>
    </alternativeName>
</protein>
<dbReference type="HAMAP" id="MF_00354">
    <property type="entry name" value="Idi_2"/>
    <property type="match status" value="1"/>
</dbReference>
<keyword evidence="8 11" id="KW-0414">Isoprene biosynthesis</keyword>
<evidence type="ECO:0000256" key="6">
    <source>
        <dbReference type="ARBA" id="ARBA00022842"/>
    </source>
</evidence>
<feature type="binding site" evidence="11">
    <location>
        <position position="156"/>
    </location>
    <ligand>
        <name>substrate</name>
    </ligand>
</feature>
<dbReference type="GO" id="GO:0005737">
    <property type="term" value="C:cytoplasm"/>
    <property type="evidence" value="ECO:0007669"/>
    <property type="project" value="UniProtKB-SubCell"/>
</dbReference>
<dbReference type="EC" id="5.3.3.2" evidence="11"/>
<feature type="binding site" evidence="11">
    <location>
        <position position="122"/>
    </location>
    <ligand>
        <name>FMN</name>
        <dbReference type="ChEBI" id="CHEBI:58210"/>
    </ligand>
</feature>
<feature type="binding site" evidence="11">
    <location>
        <position position="218"/>
    </location>
    <ligand>
        <name>FMN</name>
        <dbReference type="ChEBI" id="CHEBI:58210"/>
    </ligand>
</feature>
<keyword evidence="5 11" id="KW-0479">Metal-binding</keyword>
<feature type="binding site" evidence="11">
    <location>
        <begin position="292"/>
        <end position="293"/>
    </location>
    <ligand>
        <name>FMN</name>
        <dbReference type="ChEBI" id="CHEBI:58210"/>
    </ligand>
</feature>
<feature type="binding site" evidence="11">
    <location>
        <begin position="271"/>
        <end position="273"/>
    </location>
    <ligand>
        <name>FMN</name>
        <dbReference type="ChEBI" id="CHEBI:58210"/>
    </ligand>
</feature>
<feature type="binding site" evidence="11">
    <location>
        <begin position="6"/>
        <end position="7"/>
    </location>
    <ligand>
        <name>substrate</name>
    </ligand>
</feature>
<dbReference type="GO" id="GO:0008299">
    <property type="term" value="P:isoprenoid biosynthetic process"/>
    <property type="evidence" value="ECO:0007669"/>
    <property type="project" value="UniProtKB-UniRule"/>
</dbReference>
<dbReference type="PANTHER" id="PTHR43665">
    <property type="entry name" value="ISOPENTENYL-DIPHOSPHATE DELTA-ISOMERASE"/>
    <property type="match status" value="1"/>
</dbReference>
<dbReference type="GO" id="GO:0016491">
    <property type="term" value="F:oxidoreductase activity"/>
    <property type="evidence" value="ECO:0007669"/>
    <property type="project" value="InterPro"/>
</dbReference>
<evidence type="ECO:0000256" key="7">
    <source>
        <dbReference type="ARBA" id="ARBA00022857"/>
    </source>
</evidence>